<dbReference type="Gene3D" id="2.60.120.590">
    <property type="entry name" value="Alpha-ketoglutarate-dependent dioxygenase AlkB-like"/>
    <property type="match status" value="1"/>
</dbReference>
<evidence type="ECO:0000259" key="7">
    <source>
        <dbReference type="PROSITE" id="PS51471"/>
    </source>
</evidence>
<evidence type="ECO:0000256" key="1">
    <source>
        <dbReference type="ARBA" id="ARBA00022723"/>
    </source>
</evidence>
<feature type="binding site" evidence="5">
    <location>
        <begin position="117"/>
        <end position="119"/>
    </location>
    <ligand>
        <name>2-oxoglutarate</name>
        <dbReference type="ChEBI" id="CHEBI:16810"/>
    </ligand>
</feature>
<evidence type="ECO:0000256" key="2">
    <source>
        <dbReference type="ARBA" id="ARBA00022964"/>
    </source>
</evidence>
<dbReference type="InterPro" id="IPR004574">
    <property type="entry name" value="Alkb"/>
</dbReference>
<dbReference type="SUPFAM" id="SSF51197">
    <property type="entry name" value="Clavaminate synthase-like"/>
    <property type="match status" value="1"/>
</dbReference>
<feature type="binding site" evidence="6">
    <location>
        <position position="128"/>
    </location>
    <ligand>
        <name>Fe cation</name>
        <dbReference type="ChEBI" id="CHEBI:24875"/>
        <note>catalytic</note>
    </ligand>
</feature>
<dbReference type="Proteomes" id="UP000179588">
    <property type="component" value="Unassembled WGS sequence"/>
</dbReference>
<dbReference type="GO" id="GO:0005737">
    <property type="term" value="C:cytoplasm"/>
    <property type="evidence" value="ECO:0007669"/>
    <property type="project" value="TreeGrafter"/>
</dbReference>
<proteinExistence type="predicted"/>
<dbReference type="OrthoDB" id="9796932at2"/>
<keyword evidence="4 6" id="KW-0408">Iron</keyword>
<dbReference type="InterPro" id="IPR005123">
    <property type="entry name" value="Oxoglu/Fe-dep_dioxygenase_dom"/>
</dbReference>
<evidence type="ECO:0000256" key="3">
    <source>
        <dbReference type="ARBA" id="ARBA00023002"/>
    </source>
</evidence>
<feature type="binding site" evidence="5">
    <location>
        <begin position="201"/>
        <end position="207"/>
    </location>
    <ligand>
        <name>2-oxoglutarate</name>
        <dbReference type="ChEBI" id="CHEBI:16810"/>
    </ligand>
</feature>
<dbReference type="Pfam" id="PF13532">
    <property type="entry name" value="2OG-FeII_Oxy_2"/>
    <property type="match status" value="1"/>
</dbReference>
<keyword evidence="1 6" id="KW-0479">Metal-binding</keyword>
<dbReference type="PANTHER" id="PTHR16557:SF2">
    <property type="entry name" value="NUCLEIC ACID DIOXYGENASE ALKBH1"/>
    <property type="match status" value="1"/>
</dbReference>
<dbReference type="InterPro" id="IPR037151">
    <property type="entry name" value="AlkB-like_sf"/>
</dbReference>
<feature type="domain" description="Fe2OG dioxygenase" evidence="7">
    <location>
        <begin position="110"/>
        <end position="210"/>
    </location>
</feature>
<comment type="caution">
    <text evidence="9">The sequence shown here is derived from an EMBL/GenBank/DDBJ whole genome shotgun (WGS) entry which is preliminary data.</text>
</comment>
<dbReference type="GO" id="GO:0035513">
    <property type="term" value="P:oxidative RNA demethylation"/>
    <property type="evidence" value="ECO:0007669"/>
    <property type="project" value="TreeGrafter"/>
</dbReference>
<protein>
    <submittedName>
        <fullName evidence="9">Alpha-ketoglutarate-dependent dioxygenase AlkB</fullName>
    </submittedName>
    <submittedName>
        <fullName evidence="8">DNA oxidative demethylase AlkB</fullName>
        <ecNumber evidence="8">1.14.11.33</ecNumber>
    </submittedName>
</protein>
<dbReference type="NCBIfam" id="NF011930">
    <property type="entry name" value="PRK15401.1"/>
    <property type="match status" value="1"/>
</dbReference>
<name>A0A1S1HR38_PROST</name>
<dbReference type="EMBL" id="LVIE01000168">
    <property type="protein sequence ID" value="OHT23876.1"/>
    <property type="molecule type" value="Genomic_DNA"/>
</dbReference>
<reference evidence="9 10" key="1">
    <citation type="submission" date="2016-03" db="EMBL/GenBank/DDBJ databases">
        <title>Genome sequence of Providencia stuartii strain, isolated from the salivary glands of larval Lucilia sericata.</title>
        <authorList>
            <person name="Yuan Y."/>
            <person name="Zhang Y."/>
            <person name="Fu S."/>
            <person name="Crippen T.L."/>
            <person name="Visi D."/>
            <person name="Benbow M.E."/>
            <person name="Allen M."/>
            <person name="Tomberlin J.K."/>
            <person name="Sze S.-H."/>
            <person name="Tarone A.M."/>
        </authorList>
    </citation>
    <scope>NUCLEOTIDE SEQUENCE [LARGE SCALE GENOMIC DNA]</scope>
    <source>
        <strain evidence="9 10">Crippen</strain>
    </source>
</reference>
<feature type="binding site" evidence="6">
    <location>
        <position position="130"/>
    </location>
    <ligand>
        <name>Fe cation</name>
        <dbReference type="ChEBI" id="CHEBI:24875"/>
        <note>catalytic</note>
    </ligand>
</feature>
<feature type="binding site" evidence="5">
    <location>
        <position position="158"/>
    </location>
    <ligand>
        <name>substrate</name>
    </ligand>
</feature>
<dbReference type="AlphaFoldDB" id="A0A1S1HR38"/>
<dbReference type="PROSITE" id="PS51471">
    <property type="entry name" value="FE2OG_OXY"/>
    <property type="match status" value="1"/>
</dbReference>
<dbReference type="RefSeq" id="WP_070927995.1">
    <property type="nucleotide sequence ID" value="NZ_CANMXG010000004.1"/>
</dbReference>
<dbReference type="EC" id="1.14.11.33" evidence="8"/>
<evidence type="ECO:0000256" key="5">
    <source>
        <dbReference type="PIRSR" id="PIRSR604574-1"/>
    </source>
</evidence>
<dbReference type="GO" id="GO:0035515">
    <property type="term" value="F:oxidative RNA demethylase activity"/>
    <property type="evidence" value="ECO:0007669"/>
    <property type="project" value="TreeGrafter"/>
</dbReference>
<keyword evidence="3 8" id="KW-0560">Oxidoreductase</keyword>
<evidence type="ECO:0000313" key="8">
    <source>
        <dbReference type="EMBL" id="EMJ5132546.1"/>
    </source>
</evidence>
<dbReference type="InterPro" id="IPR027450">
    <property type="entry name" value="AlkB-like"/>
</dbReference>
<dbReference type="GO" id="GO:0008198">
    <property type="term" value="F:ferrous iron binding"/>
    <property type="evidence" value="ECO:0007669"/>
    <property type="project" value="TreeGrafter"/>
</dbReference>
<gene>
    <name evidence="8" type="primary">alkB</name>
    <name evidence="9" type="ORF">A3Q29_04130</name>
    <name evidence="8" type="ORF">RG298_000210</name>
</gene>
<sequence>MLFSDEENTLLMAEDAWLLKGYLLGNGQELLVGLEQVIQQSPFRHMLTPSGYSMSVSMTNCGSWGWVSDHKGYRYQMDDPVTQSPWPKMPAIFFELAQQAANSVGFEHFSPDACLVNRYGVGAKLSLHQDKDETDFSQPIVSFSLGLPAMFEFGGLTREAPKKVFLLEHGDVVVWGGKSRLNYHGIRSIKAGYHPVLGECRINLTFRRSQ</sequence>
<keyword evidence="2 9" id="KW-0223">Dioxygenase</keyword>
<evidence type="ECO:0000313" key="9">
    <source>
        <dbReference type="EMBL" id="OHT23876.1"/>
    </source>
</evidence>
<dbReference type="EMBL" id="ABMABF030000001">
    <property type="protein sequence ID" value="EMJ5132546.1"/>
    <property type="molecule type" value="Genomic_DNA"/>
</dbReference>
<dbReference type="PANTHER" id="PTHR16557">
    <property type="entry name" value="ALKYLATED DNA REPAIR PROTEIN ALKB-RELATED"/>
    <property type="match status" value="1"/>
</dbReference>
<evidence type="ECO:0000313" key="10">
    <source>
        <dbReference type="Proteomes" id="UP000179588"/>
    </source>
</evidence>
<accession>A0A1S1HR38</accession>
<evidence type="ECO:0000256" key="4">
    <source>
        <dbReference type="ARBA" id="ARBA00023004"/>
    </source>
</evidence>
<feature type="binding site" evidence="5">
    <location>
        <position position="66"/>
    </location>
    <ligand>
        <name>substrate</name>
    </ligand>
</feature>
<evidence type="ECO:0000256" key="6">
    <source>
        <dbReference type="PIRSR" id="PIRSR604574-2"/>
    </source>
</evidence>
<feature type="binding site" evidence="6">
    <location>
        <position position="184"/>
    </location>
    <ligand>
        <name>Fe cation</name>
        <dbReference type="ChEBI" id="CHEBI:24875"/>
        <note>catalytic</note>
    </ligand>
</feature>
<dbReference type="GO" id="GO:0035516">
    <property type="term" value="F:broad specificity oxidative DNA demethylase activity"/>
    <property type="evidence" value="ECO:0007669"/>
    <property type="project" value="UniProtKB-EC"/>
</dbReference>
<feature type="binding site" evidence="5">
    <location>
        <position position="132"/>
    </location>
    <ligand>
        <name>substrate</name>
    </ligand>
</feature>
<keyword evidence="10" id="KW-1185">Reference proteome</keyword>
<organism evidence="9 10">
    <name type="scientific">Providencia stuartii</name>
    <dbReference type="NCBI Taxonomy" id="588"/>
    <lineage>
        <taxon>Bacteria</taxon>
        <taxon>Pseudomonadati</taxon>
        <taxon>Pseudomonadota</taxon>
        <taxon>Gammaproteobacteria</taxon>
        <taxon>Enterobacterales</taxon>
        <taxon>Morganellaceae</taxon>
        <taxon>Providencia</taxon>
    </lineage>
</organism>
<comment type="cofactor">
    <cofactor evidence="6">
        <name>Fe(2+)</name>
        <dbReference type="ChEBI" id="CHEBI:29033"/>
    </cofactor>
    <text evidence="6">Binds 1 Fe(2+) ion per subunit.</text>
</comment>
<reference evidence="8" key="2">
    <citation type="submission" date="2024-02" db="EMBL/GenBank/DDBJ databases">
        <authorList>
            <consortium name="Clinical and Environmental Microbiology Branch: Whole genome sequencing antimicrobial resistance pathogens in the healthcare setting"/>
        </authorList>
    </citation>
    <scope>NUCLEOTIDE SEQUENCE</scope>
    <source>
        <strain evidence="8">2021GO-0154</strain>
    </source>
</reference>
<feature type="binding site" evidence="5">
    <location>
        <begin position="73"/>
        <end position="75"/>
    </location>
    <ligand>
        <name>substrate</name>
    </ligand>
</feature>